<gene>
    <name evidence="8" type="ORF">LACBIDRAFT_294445</name>
</gene>
<evidence type="ECO:0000256" key="4">
    <source>
        <dbReference type="ARBA" id="ARBA00022777"/>
    </source>
</evidence>
<keyword evidence="3" id="KW-0547">Nucleotide-binding</keyword>
<feature type="compositionally biased region" description="Basic residues" evidence="6">
    <location>
        <begin position="701"/>
        <end position="713"/>
    </location>
</feature>
<dbReference type="STRING" id="486041.B0DB66"/>
<dbReference type="GeneID" id="6077014"/>
<proteinExistence type="predicted"/>
<reference evidence="8 9" key="1">
    <citation type="journal article" date="2008" name="Nature">
        <title>The genome of Laccaria bicolor provides insights into mycorrhizal symbiosis.</title>
        <authorList>
            <person name="Martin F."/>
            <person name="Aerts A."/>
            <person name="Ahren D."/>
            <person name="Brun A."/>
            <person name="Danchin E.G.J."/>
            <person name="Duchaussoy F."/>
            <person name="Gibon J."/>
            <person name="Kohler A."/>
            <person name="Lindquist E."/>
            <person name="Pereda V."/>
            <person name="Salamov A."/>
            <person name="Shapiro H.J."/>
            <person name="Wuyts J."/>
            <person name="Blaudez D."/>
            <person name="Buee M."/>
            <person name="Brokstein P."/>
            <person name="Canbaeck B."/>
            <person name="Cohen D."/>
            <person name="Courty P.E."/>
            <person name="Coutinho P.M."/>
            <person name="Delaruelle C."/>
            <person name="Detter J.C."/>
            <person name="Deveau A."/>
            <person name="DiFazio S."/>
            <person name="Duplessis S."/>
            <person name="Fraissinet-Tachet L."/>
            <person name="Lucic E."/>
            <person name="Frey-Klett P."/>
            <person name="Fourrey C."/>
            <person name="Feussner I."/>
            <person name="Gay G."/>
            <person name="Grimwood J."/>
            <person name="Hoegger P.J."/>
            <person name="Jain P."/>
            <person name="Kilaru S."/>
            <person name="Labbe J."/>
            <person name="Lin Y.C."/>
            <person name="Legue V."/>
            <person name="Le Tacon F."/>
            <person name="Marmeisse R."/>
            <person name="Melayah D."/>
            <person name="Montanini B."/>
            <person name="Muratet M."/>
            <person name="Nehls U."/>
            <person name="Niculita-Hirzel H."/>
            <person name="Oudot-Le Secq M.P."/>
            <person name="Peter M."/>
            <person name="Quesneville H."/>
            <person name="Rajashekar B."/>
            <person name="Reich M."/>
            <person name="Rouhier N."/>
            <person name="Schmutz J."/>
            <person name="Yin T."/>
            <person name="Chalot M."/>
            <person name="Henrissat B."/>
            <person name="Kuees U."/>
            <person name="Lucas S."/>
            <person name="Van de Peer Y."/>
            <person name="Podila G.K."/>
            <person name="Polle A."/>
            <person name="Pukkila P.J."/>
            <person name="Richardson P.M."/>
            <person name="Rouze P."/>
            <person name="Sanders I.R."/>
            <person name="Stajich J.E."/>
            <person name="Tunlid A."/>
            <person name="Tuskan G."/>
            <person name="Grigoriev I.V."/>
        </authorList>
    </citation>
    <scope>NUCLEOTIDE SEQUENCE [LARGE SCALE GENOMIC DNA]</scope>
    <source>
        <strain evidence="9">S238N-H82 / ATCC MYA-4686</strain>
    </source>
</reference>
<feature type="compositionally biased region" description="Low complexity" evidence="6">
    <location>
        <begin position="897"/>
        <end position="920"/>
    </location>
</feature>
<accession>B0DB66</accession>
<evidence type="ECO:0000256" key="3">
    <source>
        <dbReference type="ARBA" id="ARBA00022741"/>
    </source>
</evidence>
<evidence type="ECO:0000256" key="5">
    <source>
        <dbReference type="ARBA" id="ARBA00022840"/>
    </source>
</evidence>
<dbReference type="EMBL" id="DS547102">
    <property type="protein sequence ID" value="EDR08337.1"/>
    <property type="molecule type" value="Genomic_DNA"/>
</dbReference>
<dbReference type="PROSITE" id="PS50011">
    <property type="entry name" value="PROTEIN_KINASE_DOM"/>
    <property type="match status" value="1"/>
</dbReference>
<evidence type="ECO:0000313" key="8">
    <source>
        <dbReference type="EMBL" id="EDR08337.1"/>
    </source>
</evidence>
<evidence type="ECO:0000313" key="9">
    <source>
        <dbReference type="Proteomes" id="UP000001194"/>
    </source>
</evidence>
<evidence type="ECO:0000256" key="6">
    <source>
        <dbReference type="SAM" id="MobiDB-lite"/>
    </source>
</evidence>
<keyword evidence="5" id="KW-0067">ATP-binding</keyword>
<dbReference type="RefSeq" id="XP_001881407.1">
    <property type="nucleotide sequence ID" value="XM_001881372.1"/>
</dbReference>
<dbReference type="PROSITE" id="PS00109">
    <property type="entry name" value="PROTEIN_KINASE_TYR"/>
    <property type="match status" value="1"/>
</dbReference>
<dbReference type="InterPro" id="IPR000719">
    <property type="entry name" value="Prot_kinase_dom"/>
</dbReference>
<protein>
    <submittedName>
        <fullName evidence="8">Predicted protein</fullName>
    </submittedName>
</protein>
<evidence type="ECO:0000256" key="1">
    <source>
        <dbReference type="ARBA" id="ARBA00022527"/>
    </source>
</evidence>
<dbReference type="Gene3D" id="3.30.200.20">
    <property type="entry name" value="Phosphorylase Kinase, domain 1"/>
    <property type="match status" value="1"/>
</dbReference>
<dbReference type="OrthoDB" id="347657at2759"/>
<feature type="compositionally biased region" description="Basic and acidic residues" evidence="6">
    <location>
        <begin position="756"/>
        <end position="766"/>
    </location>
</feature>
<feature type="compositionally biased region" description="Low complexity" evidence="6">
    <location>
        <begin position="876"/>
        <end position="888"/>
    </location>
</feature>
<dbReference type="AlphaFoldDB" id="B0DB66"/>
<dbReference type="GO" id="GO:0005524">
    <property type="term" value="F:ATP binding"/>
    <property type="evidence" value="ECO:0007669"/>
    <property type="project" value="UniProtKB-KW"/>
</dbReference>
<dbReference type="InterPro" id="IPR011009">
    <property type="entry name" value="Kinase-like_dom_sf"/>
</dbReference>
<dbReference type="SUPFAM" id="SSF56112">
    <property type="entry name" value="Protein kinase-like (PK-like)"/>
    <property type="match status" value="1"/>
</dbReference>
<evidence type="ECO:0000259" key="7">
    <source>
        <dbReference type="PROSITE" id="PS50011"/>
    </source>
</evidence>
<keyword evidence="2" id="KW-0808">Transferase</keyword>
<dbReference type="Pfam" id="PF00069">
    <property type="entry name" value="Pkinase"/>
    <property type="match status" value="1"/>
</dbReference>
<feature type="compositionally biased region" description="Polar residues" evidence="6">
    <location>
        <begin position="770"/>
        <end position="783"/>
    </location>
</feature>
<dbReference type="Gene3D" id="1.10.510.10">
    <property type="entry name" value="Transferase(Phosphotransferase) domain 1"/>
    <property type="match status" value="1"/>
</dbReference>
<feature type="domain" description="Protein kinase" evidence="7">
    <location>
        <begin position="74"/>
        <end position="439"/>
    </location>
</feature>
<organism evidence="9">
    <name type="scientific">Laccaria bicolor (strain S238N-H82 / ATCC MYA-4686)</name>
    <name type="common">Bicoloured deceiver</name>
    <name type="synonym">Laccaria laccata var. bicolor</name>
    <dbReference type="NCBI Taxonomy" id="486041"/>
    <lineage>
        <taxon>Eukaryota</taxon>
        <taxon>Fungi</taxon>
        <taxon>Dikarya</taxon>
        <taxon>Basidiomycota</taxon>
        <taxon>Agaricomycotina</taxon>
        <taxon>Agaricomycetes</taxon>
        <taxon>Agaricomycetidae</taxon>
        <taxon>Agaricales</taxon>
        <taxon>Agaricineae</taxon>
        <taxon>Hydnangiaceae</taxon>
        <taxon>Laccaria</taxon>
    </lineage>
</organism>
<dbReference type="HOGENOM" id="CLU_290856_0_0_1"/>
<evidence type="ECO:0000256" key="2">
    <source>
        <dbReference type="ARBA" id="ARBA00022679"/>
    </source>
</evidence>
<feature type="region of interest" description="Disordered" evidence="6">
    <location>
        <begin position="698"/>
        <end position="783"/>
    </location>
</feature>
<keyword evidence="9" id="KW-1185">Reference proteome</keyword>
<dbReference type="KEGG" id="lbc:LACBIDRAFT_294445"/>
<dbReference type="PANTHER" id="PTHR24351">
    <property type="entry name" value="RIBOSOMAL PROTEIN S6 KINASE"/>
    <property type="match status" value="1"/>
</dbReference>
<feature type="region of interest" description="Disordered" evidence="6">
    <location>
        <begin position="875"/>
        <end position="932"/>
    </location>
</feature>
<dbReference type="SMART" id="SM00220">
    <property type="entry name" value="S_TKc"/>
    <property type="match status" value="1"/>
</dbReference>
<keyword evidence="1" id="KW-0723">Serine/threonine-protein kinase</keyword>
<dbReference type="Proteomes" id="UP000001194">
    <property type="component" value="Unassembled WGS sequence"/>
</dbReference>
<dbReference type="GO" id="GO:0004674">
    <property type="term" value="F:protein serine/threonine kinase activity"/>
    <property type="evidence" value="ECO:0007669"/>
    <property type="project" value="UniProtKB-KW"/>
</dbReference>
<dbReference type="InterPro" id="IPR008266">
    <property type="entry name" value="Tyr_kinase_AS"/>
</dbReference>
<dbReference type="InParanoid" id="B0DB66"/>
<name>B0DB66_LACBS</name>
<keyword evidence="4" id="KW-0418">Kinase</keyword>
<feature type="compositionally biased region" description="Basic and acidic residues" evidence="6">
    <location>
        <begin position="721"/>
        <end position="732"/>
    </location>
</feature>
<sequence>MNCQSPCTTFLPQFDYGISRNTLFLRHNDTLHLLVPARGFLKNDSGLQVIEAHPRKGYAMVVQAPQLEVQDLDFEPFSNTFSGLFGGLPFALNDQNSPDFDRATYETSYNTHNYTNLSVWDDDDIEEIMMIMPKKFPSTLSTIPEDLEPTLAITHPPALSDFEILQPPQVTRKLITTTHCRNRSTGKLFTLKSKRVDSQAVSRWPEHFFLEYMRDFPSTQVRTVFIPYLHAVFQEGEQMYLVLFYMLIKAAWKDPEPTLTLRGLVSRHDGFLVAEVVLFYASEIAMAISTLHSAGIMHRDLSPLNVMIDGEGHILLTCFECAEFFGPSRSFLSGNRLVAESETKDYHAPEILLGWGHDSTVDCWGFGMLLYFMLLGTHPFDVVEADDHQLHKEKILQGSIPSEMLCTVEFRARDLILKCLERNPVGRPDIERIKEHPYFSRTSWEVVASKRSEVPIVPQSNSGRTINETNTLKRAASLTPFRSTVLDSNPSLIDWKTQTIIPQLPEIFQSSMSILPIHENDSFSPIPAQASCVEDAGLDEEEGTEANSTERRARFWDAFDRELEGSLDTNRNVDRGSVISVNIISGPTKLRRQKSLIYPQQLLASLSTTSLQIQHKLRKRRMAKSKTKSTSALRRQELQELDLPVGIEQIGSGIGFTYNLPVVTVSSKASICTSVPRTCYGRALQQLGLGVGLGFDNGNRSIKRHGCAKRTSKIRTQEGGQRQESKKPEDSSSRQQQDSSSREKQQDSNTVEQQDSDSREQQDSKSRQQGSKPEQQQGLKSNSTRRFLKEMYRCPSWILSTPFGVPSPLALTVATSGNEAANVGLNGDLDPASEILLDIAAPTPADGVSVHSILTWDSTWDGDLHFDATSPVANLDATSSGSSSDATSPRPGLDAASPGSSSNVTSPGSSSDPTSPASLSQNSDDDTGPFTPMTIACAEEASVPKSVELAVDGDGHMDVVDLESTLRLVTSSGLRLSFLGA</sequence>